<evidence type="ECO:0000259" key="5">
    <source>
        <dbReference type="Pfam" id="PF12766"/>
    </source>
</evidence>
<dbReference type="GO" id="GO:0004733">
    <property type="term" value="F:pyridoxamine phosphate oxidase activity"/>
    <property type="evidence" value="ECO:0007669"/>
    <property type="project" value="InterPro"/>
</dbReference>
<evidence type="ECO:0000256" key="1">
    <source>
        <dbReference type="ARBA" id="ARBA00001917"/>
    </source>
</evidence>
<comment type="cofactor">
    <cofactor evidence="1">
        <name>FMN</name>
        <dbReference type="ChEBI" id="CHEBI:58210"/>
    </cofactor>
</comment>
<evidence type="ECO:0000256" key="2">
    <source>
        <dbReference type="ARBA" id="ARBA00022630"/>
    </source>
</evidence>
<sequence length="215" mass="24134">MDSHHQKTIAPMPDPIEIALVDSIQMPPENLVERLWQELTRATHDRHHDWKTPALATTGIDGTPQVRTVVLRNADPVSWALAVYTDARSPKCAELMKSDTAQFVFWSARLHWQLRISTQARVHTSGALVDAAWLKVSQSRASKDYLSRVAPGSLFLNDAEAGQNSQNKQESQKGKDHHLTVLTFAVQSMDWLSLGRESHIRARVTPDGRVVHLQP</sequence>
<reference evidence="6 7" key="1">
    <citation type="submission" date="2017-11" db="EMBL/GenBank/DDBJ databases">
        <title>Genomic Encyclopedia of Type Strains, Phase III (KMG-III): the genomes of soil and plant-associated and newly described type strains.</title>
        <authorList>
            <person name="Whitman W."/>
        </authorList>
    </citation>
    <scope>NUCLEOTIDE SEQUENCE [LARGE SCALE GENOMIC DNA]</scope>
    <source>
        <strain evidence="6 7">UB-Domo-W1</strain>
    </source>
</reference>
<dbReference type="PANTHER" id="PTHR10851">
    <property type="entry name" value="PYRIDOXINE-5-PHOSPHATE OXIDASE"/>
    <property type="match status" value="1"/>
</dbReference>
<dbReference type="Gene3D" id="2.30.110.10">
    <property type="entry name" value="Electron Transport, Fmn-binding Protein, Chain A"/>
    <property type="match status" value="1"/>
</dbReference>
<dbReference type="InterPro" id="IPR012349">
    <property type="entry name" value="Split_barrel_FMN-bd"/>
</dbReference>
<dbReference type="InterPro" id="IPR024624">
    <property type="entry name" value="Pyridox_Oxase_Alr4036_FMN-bd"/>
</dbReference>
<gene>
    <name evidence="6" type="ORF">B0G85_0766</name>
</gene>
<dbReference type="GO" id="GO:0010181">
    <property type="term" value="F:FMN binding"/>
    <property type="evidence" value="ECO:0007669"/>
    <property type="project" value="InterPro"/>
</dbReference>
<dbReference type="EMBL" id="PGTX01000001">
    <property type="protein sequence ID" value="PJI83369.1"/>
    <property type="molecule type" value="Genomic_DNA"/>
</dbReference>
<keyword evidence="4" id="KW-0560">Oxidoreductase</keyword>
<protein>
    <submittedName>
        <fullName evidence="6">Pyridoxamine 5'-phosphate oxidase-like protein</fullName>
    </submittedName>
</protein>
<keyword evidence="7" id="KW-1185">Reference proteome</keyword>
<accession>A0A2M8VZU5</accession>
<dbReference type="SUPFAM" id="SSF50475">
    <property type="entry name" value="FMN-binding split barrel"/>
    <property type="match status" value="1"/>
</dbReference>
<evidence type="ECO:0000313" key="6">
    <source>
        <dbReference type="EMBL" id="PJI83369.1"/>
    </source>
</evidence>
<feature type="domain" description="Pyridoxamine 5'-phosphate oxidase Alr4036 family FMN-binding" evidence="5">
    <location>
        <begin position="36"/>
        <end position="123"/>
    </location>
</feature>
<evidence type="ECO:0000256" key="4">
    <source>
        <dbReference type="ARBA" id="ARBA00023002"/>
    </source>
</evidence>
<keyword evidence="2" id="KW-0285">Flavoprotein</keyword>
<dbReference type="Pfam" id="PF12766">
    <property type="entry name" value="Pyridox_oxase_2"/>
    <property type="match status" value="1"/>
</dbReference>
<dbReference type="OrthoDB" id="9152543at2"/>
<dbReference type="GO" id="GO:0008615">
    <property type="term" value="P:pyridoxine biosynthetic process"/>
    <property type="evidence" value="ECO:0007669"/>
    <property type="project" value="InterPro"/>
</dbReference>
<name>A0A2M8VZU5_9BURK</name>
<dbReference type="AlphaFoldDB" id="A0A2M8VZU5"/>
<comment type="caution">
    <text evidence="6">The sequence shown here is derived from an EMBL/GenBank/DDBJ whole genome shotgun (WGS) entry which is preliminary data.</text>
</comment>
<organism evidence="6 7">
    <name type="scientific">Polynucleobacter brandtiae</name>
    <dbReference type="NCBI Taxonomy" id="1938816"/>
    <lineage>
        <taxon>Bacteria</taxon>
        <taxon>Pseudomonadati</taxon>
        <taxon>Pseudomonadota</taxon>
        <taxon>Betaproteobacteria</taxon>
        <taxon>Burkholderiales</taxon>
        <taxon>Burkholderiaceae</taxon>
        <taxon>Polynucleobacter</taxon>
    </lineage>
</organism>
<evidence type="ECO:0000256" key="3">
    <source>
        <dbReference type="ARBA" id="ARBA00022643"/>
    </source>
</evidence>
<evidence type="ECO:0000313" key="7">
    <source>
        <dbReference type="Proteomes" id="UP000229366"/>
    </source>
</evidence>
<dbReference type="PANTHER" id="PTHR10851:SF3">
    <property type="entry name" value="PYRIDOXINE_PYRIDOXAMINE 5'-PHOSPHATE OXIDASE 2"/>
    <property type="match status" value="1"/>
</dbReference>
<dbReference type="Proteomes" id="UP000229366">
    <property type="component" value="Unassembled WGS sequence"/>
</dbReference>
<dbReference type="RefSeq" id="WP_100379077.1">
    <property type="nucleotide sequence ID" value="NZ_CBCSBW010000001.1"/>
</dbReference>
<dbReference type="InterPro" id="IPR000659">
    <property type="entry name" value="Pyridox_Oxase"/>
</dbReference>
<keyword evidence="3" id="KW-0288">FMN</keyword>
<proteinExistence type="predicted"/>